<organism evidence="2 3">
    <name type="scientific">Halospeciosus flavus</name>
    <dbReference type="NCBI Taxonomy" id="3032283"/>
    <lineage>
        <taxon>Archaea</taxon>
        <taxon>Methanobacteriati</taxon>
        <taxon>Methanobacteriota</taxon>
        <taxon>Stenosarchaea group</taxon>
        <taxon>Halobacteria</taxon>
        <taxon>Halobacteriales</taxon>
        <taxon>Halobacteriaceae</taxon>
        <taxon>Halospeciosus</taxon>
    </lineage>
</organism>
<evidence type="ECO:0000313" key="2">
    <source>
        <dbReference type="EMBL" id="MFC7199028.1"/>
    </source>
</evidence>
<dbReference type="PANTHER" id="PTHR48465">
    <property type="entry name" value="PROTEIN SSUH2 HOMOLOG"/>
    <property type="match status" value="1"/>
</dbReference>
<sequence>MSSQSRRPEDVRRASTSGSGVADGDAARLLSDLADDWKVPDDLANSARVDSVVTEECDRIVETSLRADDRVETRQFAESEYRDAVAEREPLDGRYDATPSDFRSTSVAFVERDADERTCPECVGDRTVDCPDCHEGEVDCSECNGRGVRDCECEDGRVDCEGCDGDGRVEPNSGSVECDNCGGDGDFTCPSCDGTGRFQCPDCRGEGKQQCLTCAGENEIDCETCEAEGYVYEAKAGTVDFAVDEQTRGVSERGMPEAKVERAQGRLADERTSTFDPPIEGGEGVVRKTVETFAVPTTRVEYTYDGDYYEVYEVDGETHAPSHPKSEYYEYAPYAGVAASVAFVFWMLLQLV</sequence>
<name>A0ABD5Z209_9EURY</name>
<evidence type="ECO:0008006" key="4">
    <source>
        <dbReference type="Google" id="ProtNLM"/>
    </source>
</evidence>
<evidence type="ECO:0000256" key="1">
    <source>
        <dbReference type="SAM" id="MobiDB-lite"/>
    </source>
</evidence>
<feature type="region of interest" description="Disordered" evidence="1">
    <location>
        <begin position="1"/>
        <end position="25"/>
    </location>
</feature>
<dbReference type="RefSeq" id="WP_279528978.1">
    <property type="nucleotide sequence ID" value="NZ_CP122312.1"/>
</dbReference>
<proteinExistence type="predicted"/>
<comment type="caution">
    <text evidence="2">The sequence shown here is derived from an EMBL/GenBank/DDBJ whole genome shotgun (WGS) entry which is preliminary data.</text>
</comment>
<accession>A0ABD5Z209</accession>
<dbReference type="AlphaFoldDB" id="A0ABD5Z209"/>
<dbReference type="PANTHER" id="PTHR48465:SF1">
    <property type="entry name" value="PROTEIN SSUH2 HOMOLOG"/>
    <property type="match status" value="1"/>
</dbReference>
<feature type="compositionally biased region" description="Basic and acidic residues" evidence="1">
    <location>
        <begin position="1"/>
        <end position="13"/>
    </location>
</feature>
<evidence type="ECO:0000313" key="3">
    <source>
        <dbReference type="Proteomes" id="UP001596447"/>
    </source>
</evidence>
<dbReference type="EMBL" id="JBHTAR010000011">
    <property type="protein sequence ID" value="MFC7199028.1"/>
    <property type="molecule type" value="Genomic_DNA"/>
</dbReference>
<protein>
    <recommendedName>
        <fullName evidence="4">CR-type domain-containing protein</fullName>
    </recommendedName>
</protein>
<feature type="region of interest" description="Disordered" evidence="1">
    <location>
        <begin position="247"/>
        <end position="281"/>
    </location>
</feature>
<gene>
    <name evidence="2" type="ORF">ACFQJ9_06300</name>
</gene>
<dbReference type="InterPro" id="IPR052789">
    <property type="entry name" value="SSUH2_homolog"/>
</dbReference>
<keyword evidence="3" id="KW-1185">Reference proteome</keyword>
<dbReference type="Proteomes" id="UP001596447">
    <property type="component" value="Unassembled WGS sequence"/>
</dbReference>
<reference evidence="2 3" key="1">
    <citation type="journal article" date="2019" name="Int. J. Syst. Evol. Microbiol.">
        <title>The Global Catalogue of Microorganisms (GCM) 10K type strain sequencing project: providing services to taxonomists for standard genome sequencing and annotation.</title>
        <authorList>
            <consortium name="The Broad Institute Genomics Platform"/>
            <consortium name="The Broad Institute Genome Sequencing Center for Infectious Disease"/>
            <person name="Wu L."/>
            <person name="Ma J."/>
        </authorList>
    </citation>
    <scope>NUCLEOTIDE SEQUENCE [LARGE SCALE GENOMIC DNA]</scope>
    <source>
        <strain evidence="2 3">XZGYJ-43</strain>
    </source>
</reference>
<feature type="compositionally biased region" description="Basic and acidic residues" evidence="1">
    <location>
        <begin position="247"/>
        <end position="273"/>
    </location>
</feature>